<keyword evidence="3" id="KW-1185">Reference proteome</keyword>
<keyword evidence="1" id="KW-0732">Signal</keyword>
<dbReference type="KEGG" id="dmp:FAK_00770"/>
<dbReference type="EMBL" id="AP028679">
    <property type="protein sequence ID" value="BEQ13011.1"/>
    <property type="molecule type" value="Genomic_DNA"/>
</dbReference>
<dbReference type="Proteomes" id="UP001366166">
    <property type="component" value="Chromosome"/>
</dbReference>
<proteinExistence type="predicted"/>
<evidence type="ECO:0000313" key="2">
    <source>
        <dbReference type="EMBL" id="BEQ13011.1"/>
    </source>
</evidence>
<accession>A0AAU9EQW8</accession>
<name>A0AAU9EQW8_9BACT</name>
<protein>
    <submittedName>
        <fullName evidence="2">Uncharacterized protein</fullName>
    </submittedName>
</protein>
<evidence type="ECO:0000256" key="1">
    <source>
        <dbReference type="SAM" id="SignalP"/>
    </source>
</evidence>
<dbReference type="AlphaFoldDB" id="A0AAU9EQW8"/>
<reference evidence="3" key="1">
    <citation type="journal article" date="2023" name="Arch. Microbiol.">
        <title>Desulfoferula mesophilus gen. nov. sp. nov., a mesophilic sulfate-reducing bacterium isolated from a brackish lake sediment.</title>
        <authorList>
            <person name="Watanabe T."/>
            <person name="Yabe T."/>
            <person name="Tsuji J.M."/>
            <person name="Fukui M."/>
        </authorList>
    </citation>
    <scope>NUCLEOTIDE SEQUENCE [LARGE SCALE GENOMIC DNA]</scope>
    <source>
        <strain evidence="3">12FAK</strain>
    </source>
</reference>
<organism evidence="2 3">
    <name type="scientific">Desulfoferula mesophila</name>
    <dbReference type="NCBI Taxonomy" id="3058419"/>
    <lineage>
        <taxon>Bacteria</taxon>
        <taxon>Pseudomonadati</taxon>
        <taxon>Thermodesulfobacteriota</taxon>
        <taxon>Desulfarculia</taxon>
        <taxon>Desulfarculales</taxon>
        <taxon>Desulfarculaceae</taxon>
        <taxon>Desulfoferula</taxon>
    </lineage>
</organism>
<dbReference type="RefSeq" id="WP_338604177.1">
    <property type="nucleotide sequence ID" value="NZ_AP028679.1"/>
</dbReference>
<sequence length="132" mass="13680">MSRIALAWLLAAALTLIPLAASAGELVLENRGSVPVTVTVISPCGQNELYLVQVAAQSSTGYNTPTCPGGAAQGGSVDLAVFDKRTTAPGTFAMMAAAKATVGLPARVIIQQQSCEECDTPFKMSWVPLNNQ</sequence>
<feature type="chain" id="PRO_5043795922" evidence="1">
    <location>
        <begin position="24"/>
        <end position="132"/>
    </location>
</feature>
<evidence type="ECO:0000313" key="3">
    <source>
        <dbReference type="Proteomes" id="UP001366166"/>
    </source>
</evidence>
<feature type="signal peptide" evidence="1">
    <location>
        <begin position="1"/>
        <end position="23"/>
    </location>
</feature>
<gene>
    <name evidence="2" type="ORF">FAK_00770</name>
</gene>